<keyword evidence="3" id="KW-1185">Reference proteome</keyword>
<gene>
    <name evidence="2" type="ORF">SAMN06269185_3341</name>
</gene>
<dbReference type="EMBL" id="OBEJ01000010">
    <property type="protein sequence ID" value="SNZ18352.1"/>
    <property type="molecule type" value="Genomic_DNA"/>
</dbReference>
<feature type="region of interest" description="Disordered" evidence="1">
    <location>
        <begin position="1"/>
        <end position="24"/>
    </location>
</feature>
<dbReference type="Proteomes" id="UP000219453">
    <property type="component" value="Unassembled WGS sequence"/>
</dbReference>
<protein>
    <submittedName>
        <fullName evidence="2">Uncharacterized protein</fullName>
    </submittedName>
</protein>
<evidence type="ECO:0000313" key="2">
    <source>
        <dbReference type="EMBL" id="SNZ18352.1"/>
    </source>
</evidence>
<organism evidence="2 3">
    <name type="scientific">Natronoarchaeum philippinense</name>
    <dbReference type="NCBI Taxonomy" id="558529"/>
    <lineage>
        <taxon>Archaea</taxon>
        <taxon>Methanobacteriati</taxon>
        <taxon>Methanobacteriota</taxon>
        <taxon>Stenosarchaea group</taxon>
        <taxon>Halobacteria</taxon>
        <taxon>Halobacteriales</taxon>
        <taxon>Natronoarchaeaceae</taxon>
    </lineage>
</organism>
<name>A0A285P9E7_NATPI</name>
<proteinExistence type="predicted"/>
<evidence type="ECO:0000313" key="3">
    <source>
        <dbReference type="Proteomes" id="UP000219453"/>
    </source>
</evidence>
<reference evidence="2 3" key="1">
    <citation type="submission" date="2017-09" db="EMBL/GenBank/DDBJ databases">
        <authorList>
            <person name="Ehlers B."/>
            <person name="Leendertz F.H."/>
        </authorList>
    </citation>
    <scope>NUCLEOTIDE SEQUENCE [LARGE SCALE GENOMIC DNA]</scope>
    <source>
        <strain evidence="2 3">DSM 27208</strain>
    </source>
</reference>
<accession>A0A285P9E7</accession>
<dbReference type="AlphaFoldDB" id="A0A285P9E7"/>
<dbReference type="RefSeq" id="WP_097010208.1">
    <property type="nucleotide sequence ID" value="NZ_OBEJ01000010.1"/>
</dbReference>
<evidence type="ECO:0000256" key="1">
    <source>
        <dbReference type="SAM" id="MobiDB-lite"/>
    </source>
</evidence>
<sequence>MRDTQTGAKSPARADGGNDNEPDWEAIARQEVGGRIEELGHNTEERFSRLSEAVQDGSVDEQAVRDFDELLIAKHLEAHQILERIGEEPNTDDVLSIAWEIAAEAAVPQRSDNNNRMQELIVRLQQQLVEERDGGDTDD</sequence>